<dbReference type="SUPFAM" id="SSF52540">
    <property type="entry name" value="P-loop containing nucleoside triphosphate hydrolases"/>
    <property type="match status" value="1"/>
</dbReference>
<evidence type="ECO:0000256" key="6">
    <source>
        <dbReference type="ARBA" id="ARBA00023242"/>
    </source>
</evidence>
<keyword evidence="3" id="KW-0158">Chromosome</keyword>
<dbReference type="PANTHER" id="PTHR18937:SF12">
    <property type="entry name" value="STRUCTURAL MAINTENANCE OF CHROMOSOMES PROTEIN"/>
    <property type="match status" value="1"/>
</dbReference>
<dbReference type="RefSeq" id="XP_025375490.1">
    <property type="nucleotide sequence ID" value="XM_025518147.1"/>
</dbReference>
<name>A0A316YGK0_9BASI</name>
<evidence type="ECO:0000313" key="10">
    <source>
        <dbReference type="Proteomes" id="UP000245768"/>
    </source>
</evidence>
<dbReference type="Gene3D" id="3.40.50.300">
    <property type="entry name" value="P-loop containing nucleotide triphosphate hydrolases"/>
    <property type="match status" value="1"/>
</dbReference>
<keyword evidence="10" id="KW-1185">Reference proteome</keyword>
<evidence type="ECO:0000256" key="4">
    <source>
        <dbReference type="ARBA" id="ARBA00022618"/>
    </source>
</evidence>
<reference evidence="9 10" key="1">
    <citation type="journal article" date="2018" name="Mol. Biol. Evol.">
        <title>Broad Genomic Sampling Reveals a Smut Pathogenic Ancestry of the Fungal Clade Ustilaginomycotina.</title>
        <authorList>
            <person name="Kijpornyongpan T."/>
            <person name="Mondo S.J."/>
            <person name="Barry K."/>
            <person name="Sandor L."/>
            <person name="Lee J."/>
            <person name="Lipzen A."/>
            <person name="Pangilinan J."/>
            <person name="LaButti K."/>
            <person name="Hainaut M."/>
            <person name="Henrissat B."/>
            <person name="Grigoriev I.V."/>
            <person name="Spatafora J.W."/>
            <person name="Aime M.C."/>
        </authorList>
    </citation>
    <scope>NUCLEOTIDE SEQUENCE [LARGE SCALE GENOMIC DNA]</scope>
    <source>
        <strain evidence="9 10">MCA 4198</strain>
    </source>
</reference>
<dbReference type="InterPro" id="IPR003395">
    <property type="entry name" value="RecF/RecN/SMC_N"/>
</dbReference>
<dbReference type="GeneID" id="37040063"/>
<dbReference type="GO" id="GO:0003677">
    <property type="term" value="F:DNA binding"/>
    <property type="evidence" value="ECO:0007669"/>
    <property type="project" value="TreeGrafter"/>
</dbReference>
<keyword evidence="6" id="KW-0539">Nucleus</keyword>
<dbReference type="PANTHER" id="PTHR18937">
    <property type="entry name" value="STRUCTURAL MAINTENANCE OF CHROMOSOMES SMC FAMILY MEMBER"/>
    <property type="match status" value="1"/>
</dbReference>
<evidence type="ECO:0000256" key="7">
    <source>
        <dbReference type="ARBA" id="ARBA00023306"/>
    </source>
</evidence>
<organism evidence="9 10">
    <name type="scientific">Acaromyces ingoldii</name>
    <dbReference type="NCBI Taxonomy" id="215250"/>
    <lineage>
        <taxon>Eukaryota</taxon>
        <taxon>Fungi</taxon>
        <taxon>Dikarya</taxon>
        <taxon>Basidiomycota</taxon>
        <taxon>Ustilaginomycotina</taxon>
        <taxon>Exobasidiomycetes</taxon>
        <taxon>Exobasidiales</taxon>
        <taxon>Cryptobasidiaceae</taxon>
        <taxon>Acaromyces</taxon>
    </lineage>
</organism>
<dbReference type="InterPro" id="IPR027417">
    <property type="entry name" value="P-loop_NTPase"/>
</dbReference>
<dbReference type="InParanoid" id="A0A316YGK0"/>
<dbReference type="Pfam" id="PF02463">
    <property type="entry name" value="SMC_N"/>
    <property type="match status" value="1"/>
</dbReference>
<feature type="domain" description="RecF/RecN/SMC N-terminal" evidence="8">
    <location>
        <begin position="3"/>
        <end position="140"/>
    </location>
</feature>
<gene>
    <name evidence="9" type="ORF">FA10DRAFT_159635</name>
</gene>
<dbReference type="OrthoDB" id="5575062at2759"/>
<evidence type="ECO:0000313" key="9">
    <source>
        <dbReference type="EMBL" id="PWN88292.1"/>
    </source>
</evidence>
<dbReference type="GO" id="GO:0005524">
    <property type="term" value="F:ATP binding"/>
    <property type="evidence" value="ECO:0007669"/>
    <property type="project" value="InterPro"/>
</dbReference>
<evidence type="ECO:0000259" key="8">
    <source>
        <dbReference type="Pfam" id="PF02463"/>
    </source>
</evidence>
<keyword evidence="7" id="KW-0131">Cell cycle</keyword>
<keyword evidence="5" id="KW-0498">Mitosis</keyword>
<evidence type="ECO:0000256" key="1">
    <source>
        <dbReference type="ARBA" id="ARBA00004123"/>
    </source>
</evidence>
<dbReference type="InterPro" id="IPR028468">
    <property type="entry name" value="Smc1_ABC"/>
</dbReference>
<protein>
    <submittedName>
        <fullName evidence="9">P-loop containing nucleoside triphosphate hydrolase protein</fullName>
    </submittedName>
</protein>
<keyword evidence="4" id="KW-0132">Cell division</keyword>
<dbReference type="CDD" id="cd03275">
    <property type="entry name" value="ABC_SMC1_euk"/>
    <property type="match status" value="1"/>
</dbReference>
<dbReference type="GO" id="GO:0008278">
    <property type="term" value="C:cohesin complex"/>
    <property type="evidence" value="ECO:0007669"/>
    <property type="project" value="InterPro"/>
</dbReference>
<evidence type="ECO:0000256" key="2">
    <source>
        <dbReference type="ARBA" id="ARBA00004286"/>
    </source>
</evidence>
<dbReference type="STRING" id="215250.A0A316YGK0"/>
<dbReference type="GO" id="GO:0005634">
    <property type="term" value="C:nucleus"/>
    <property type="evidence" value="ECO:0007669"/>
    <property type="project" value="UniProtKB-SubCell"/>
</dbReference>
<dbReference type="AlphaFoldDB" id="A0A316YGK0"/>
<dbReference type="GO" id="GO:0007062">
    <property type="term" value="P:sister chromatid cohesion"/>
    <property type="evidence" value="ECO:0007669"/>
    <property type="project" value="InterPro"/>
</dbReference>
<dbReference type="Proteomes" id="UP000245768">
    <property type="component" value="Unassembled WGS sequence"/>
</dbReference>
<dbReference type="GO" id="GO:0051301">
    <property type="term" value="P:cell division"/>
    <property type="evidence" value="ECO:0007669"/>
    <property type="project" value="UniProtKB-KW"/>
</dbReference>
<accession>A0A316YGK0</accession>
<dbReference type="GO" id="GO:0016887">
    <property type="term" value="F:ATP hydrolysis activity"/>
    <property type="evidence" value="ECO:0007669"/>
    <property type="project" value="InterPro"/>
</dbReference>
<sequence>MPLVQLEVENFKSYRGKQILGPFDKFTAVIGPNGSGKSNLMDAISFVLGVRSAQLRSTQLRDLIYRGRRAGDVEDDDDDETAGEGTASTANVTAVFEDSTGRQHRFQRSITANGSSEYRLNGRVLNASTYISKLQGFNILVKAKNFLVFQGDVEAIASQNAKDLCRLVDQISGSLEHKDAYDTAKAAQQRAEENSTFAYHKRRGINSELKQFKEQKGEAEKFEKLQLERVSLKTSCNGG</sequence>
<evidence type="ECO:0000256" key="5">
    <source>
        <dbReference type="ARBA" id="ARBA00022776"/>
    </source>
</evidence>
<comment type="subcellular location">
    <subcellularLocation>
        <location evidence="2">Chromosome</location>
    </subcellularLocation>
    <subcellularLocation>
        <location evidence="1">Nucleus</location>
    </subcellularLocation>
</comment>
<evidence type="ECO:0000256" key="3">
    <source>
        <dbReference type="ARBA" id="ARBA00022454"/>
    </source>
</evidence>
<proteinExistence type="predicted"/>
<dbReference type="EMBL" id="KZ819638">
    <property type="protein sequence ID" value="PWN88292.1"/>
    <property type="molecule type" value="Genomic_DNA"/>
</dbReference>
<keyword evidence="9" id="KW-0378">Hydrolase</keyword>